<dbReference type="Gene3D" id="1.10.10.1320">
    <property type="entry name" value="Anti-sigma factor, zinc-finger domain"/>
    <property type="match status" value="1"/>
</dbReference>
<accession>A0A833LUN4</accession>
<organism evidence="2 3">
    <name type="scientific">Leptonema illini</name>
    <dbReference type="NCBI Taxonomy" id="183"/>
    <lineage>
        <taxon>Bacteria</taxon>
        <taxon>Pseudomonadati</taxon>
        <taxon>Spirochaetota</taxon>
        <taxon>Spirochaetia</taxon>
        <taxon>Leptospirales</taxon>
        <taxon>Leptospiraceae</taxon>
        <taxon>Leptonema</taxon>
    </lineage>
</organism>
<evidence type="ECO:0000313" key="2">
    <source>
        <dbReference type="EMBL" id="KAB2928527.1"/>
    </source>
</evidence>
<dbReference type="EMBL" id="WBUI01000048">
    <property type="protein sequence ID" value="KAB2928527.1"/>
    <property type="molecule type" value="Genomic_DNA"/>
</dbReference>
<dbReference type="Proteomes" id="UP000460298">
    <property type="component" value="Unassembled WGS sequence"/>
</dbReference>
<comment type="caution">
    <text evidence="2">The sequence shown here is derived from an EMBL/GenBank/DDBJ whole genome shotgun (WGS) entry which is preliminary data.</text>
</comment>
<dbReference type="AlphaFoldDB" id="A0A833LUN4"/>
<dbReference type="Pfam" id="PF13490">
    <property type="entry name" value="zf-HC2"/>
    <property type="match status" value="1"/>
</dbReference>
<dbReference type="InterPro" id="IPR027383">
    <property type="entry name" value="Znf_put"/>
</dbReference>
<evidence type="ECO:0000259" key="1">
    <source>
        <dbReference type="Pfam" id="PF13490"/>
    </source>
</evidence>
<feature type="domain" description="Putative zinc-finger" evidence="1">
    <location>
        <begin position="12"/>
        <end position="39"/>
    </location>
</feature>
<sequence length="149" mass="17141">MKELTCLNEDVIQQWIDGELSTIRREQVHEHLNGCEECRDKVQQQQAWALAIKKALTTEEVEIPEFVPVNEVPATRRFPLWLKIAAVAIPAFCIVQLLLHPEKTYQPSHDELLMYQSLSDMDANAAFQERVIVTTATNQEGEIVEFEIH</sequence>
<protein>
    <recommendedName>
        <fullName evidence="1">Putative zinc-finger domain-containing protein</fullName>
    </recommendedName>
</protein>
<proteinExistence type="predicted"/>
<reference evidence="2 3" key="1">
    <citation type="submission" date="2019-10" db="EMBL/GenBank/DDBJ databases">
        <title>Extracellular Electron Transfer in a Candidatus Methanoperedens spp. Enrichment Culture.</title>
        <authorList>
            <person name="Berger S."/>
            <person name="Rangel Shaw D."/>
            <person name="Berben T."/>
            <person name="In 'T Zandt M."/>
            <person name="Frank J."/>
            <person name="Reimann J."/>
            <person name="Jetten M.S.M."/>
            <person name="Welte C.U."/>
        </authorList>
    </citation>
    <scope>NUCLEOTIDE SEQUENCE [LARGE SCALE GENOMIC DNA]</scope>
    <source>
        <strain evidence="2">SB12</strain>
    </source>
</reference>
<dbReference type="InterPro" id="IPR041916">
    <property type="entry name" value="Anti_sigma_zinc_sf"/>
</dbReference>
<evidence type="ECO:0000313" key="3">
    <source>
        <dbReference type="Proteomes" id="UP000460298"/>
    </source>
</evidence>
<gene>
    <name evidence="2" type="ORF">F9K24_21810</name>
</gene>
<name>A0A833LUN4_9LEPT</name>